<evidence type="ECO:0000256" key="4">
    <source>
        <dbReference type="RuleBase" id="RU000685"/>
    </source>
</evidence>
<dbReference type="PROSITE" id="PS00226">
    <property type="entry name" value="IF_ROD_1"/>
    <property type="match status" value="1"/>
</dbReference>
<keyword evidence="3 5" id="KW-0175">Coiled coil</keyword>
<dbReference type="InterPro" id="IPR002957">
    <property type="entry name" value="Keratin_I"/>
</dbReference>
<feature type="non-terminal residue" evidence="8">
    <location>
        <position position="518"/>
    </location>
</feature>
<dbReference type="GO" id="GO:0030855">
    <property type="term" value="P:epithelial cell differentiation"/>
    <property type="evidence" value="ECO:0007669"/>
    <property type="project" value="TreeGrafter"/>
</dbReference>
<proteinExistence type="inferred from homology"/>
<feature type="non-terminal residue" evidence="8">
    <location>
        <position position="1"/>
    </location>
</feature>
<feature type="coiled-coil region" evidence="5">
    <location>
        <begin position="251"/>
        <end position="292"/>
    </location>
</feature>
<gene>
    <name evidence="8" type="primary">Krt12</name>
    <name evidence="8" type="ORF">SAPAEN_R04466</name>
</gene>
<dbReference type="PRINTS" id="PR01248">
    <property type="entry name" value="TYPE1KERATIN"/>
</dbReference>
<keyword evidence="1" id="KW-0416">Keratin</keyword>
<accession>A0A7K7SZB7</accession>
<dbReference type="FunFam" id="1.20.5.1160:FF:000002">
    <property type="entry name" value="Type I keratin 10"/>
    <property type="match status" value="1"/>
</dbReference>
<sequence length="518" mass="54622">MAFSVRTSGGSRQFSSRSGLPGGSLRMSSSSAGGGFGGSGLGFGGGPGGGFGAASLLGSGSGFGGGFGSSSGAGFGSSLGSGFGGGFGSGLGGGYGSGFGSALGGGLGSGFGSGSGAGFGSGFGGGSGSGFGGGFGPAGTGDGSLLSGSKKETMQNLNDRLAAYLDKVRSLEDANTELERKIREWYEKNGPGTGTPGSGNDYSKFYPLIEDLRNKIINATIDNARIILQVDNARLAADDFRLKYENEVALRQSVEADINGLRRVLDELTLTRADLEMQMESLNEELAYLKKNHEEELQGIQSSEMGQVSVEMDAAPGTDLTKLLNDMRGQYEVIAEQNRKEAEAWFNEKSGELKREISTNTEQLQSGKSEITDLKRTLQSLEIELQSQLAMKKSLEDTLAETECGYCAQLSQIQLQIGNLESQLFQVRADMERQNAEYQQLLDIKTRLEMEIETYRRLLDGEFVGAGQAVTFESSSLTGSKSQTQSLDSSQDPTKTRKIKTIVEEVVDGKVVASHVKE</sequence>
<feature type="region of interest" description="Disordered" evidence="6">
    <location>
        <begin position="475"/>
        <end position="495"/>
    </location>
</feature>
<evidence type="ECO:0000256" key="5">
    <source>
        <dbReference type="SAM" id="Coils"/>
    </source>
</evidence>
<dbReference type="AlphaFoldDB" id="A0A7K7SZB7"/>
<keyword evidence="2 4" id="KW-0403">Intermediate filament</keyword>
<comment type="caution">
    <text evidence="8">The sequence shown here is derived from an EMBL/GenBank/DDBJ whole genome shotgun (WGS) entry which is preliminary data.</text>
</comment>
<dbReference type="Gene3D" id="1.20.5.1160">
    <property type="entry name" value="Vasodilator-stimulated phosphoprotein"/>
    <property type="match status" value="1"/>
</dbReference>
<evidence type="ECO:0000313" key="8">
    <source>
        <dbReference type="EMBL" id="NXA09062.1"/>
    </source>
</evidence>
<evidence type="ECO:0000259" key="7">
    <source>
        <dbReference type="PROSITE" id="PS51842"/>
    </source>
</evidence>
<dbReference type="GO" id="GO:0045109">
    <property type="term" value="P:intermediate filament organization"/>
    <property type="evidence" value="ECO:0007669"/>
    <property type="project" value="TreeGrafter"/>
</dbReference>
<evidence type="ECO:0000256" key="1">
    <source>
        <dbReference type="ARBA" id="ARBA00022744"/>
    </source>
</evidence>
<dbReference type="SUPFAM" id="SSF64593">
    <property type="entry name" value="Intermediate filament protein, coiled coil region"/>
    <property type="match status" value="2"/>
</dbReference>
<dbReference type="OrthoDB" id="2441647at2759"/>
<organism evidence="8 9">
    <name type="scientific">Sapayoa aenigma</name>
    <name type="common">broad-billed sapayoa</name>
    <dbReference type="NCBI Taxonomy" id="239371"/>
    <lineage>
        <taxon>Eukaryota</taxon>
        <taxon>Metazoa</taxon>
        <taxon>Chordata</taxon>
        <taxon>Craniata</taxon>
        <taxon>Vertebrata</taxon>
        <taxon>Euteleostomi</taxon>
        <taxon>Archelosauria</taxon>
        <taxon>Archosauria</taxon>
        <taxon>Dinosauria</taxon>
        <taxon>Saurischia</taxon>
        <taxon>Theropoda</taxon>
        <taxon>Coelurosauria</taxon>
        <taxon>Aves</taxon>
        <taxon>Neognathae</taxon>
        <taxon>Neoaves</taxon>
        <taxon>Telluraves</taxon>
        <taxon>Australaves</taxon>
        <taxon>Passeriformes</taxon>
        <taxon>Tyrannidae</taxon>
        <taxon>Sapayoa</taxon>
    </lineage>
</organism>
<dbReference type="Gene3D" id="1.20.5.170">
    <property type="match status" value="1"/>
</dbReference>
<evidence type="ECO:0000256" key="3">
    <source>
        <dbReference type="ARBA" id="ARBA00023054"/>
    </source>
</evidence>
<dbReference type="FunFam" id="1.20.5.500:FF:000001">
    <property type="entry name" value="Type II keratin 23"/>
    <property type="match status" value="1"/>
</dbReference>
<dbReference type="Proteomes" id="UP000589485">
    <property type="component" value="Unassembled WGS sequence"/>
</dbReference>
<evidence type="ECO:0000256" key="2">
    <source>
        <dbReference type="ARBA" id="ARBA00022754"/>
    </source>
</evidence>
<comment type="similarity">
    <text evidence="4">Belongs to the intermediate filament family.</text>
</comment>
<dbReference type="EMBL" id="VZSY01000253">
    <property type="protein sequence ID" value="NXA09062.1"/>
    <property type="molecule type" value="Genomic_DNA"/>
</dbReference>
<dbReference type="InterPro" id="IPR039008">
    <property type="entry name" value="IF_rod_dom"/>
</dbReference>
<dbReference type="SMART" id="SM01391">
    <property type="entry name" value="Filament"/>
    <property type="match status" value="1"/>
</dbReference>
<keyword evidence="9" id="KW-1185">Reference proteome</keyword>
<dbReference type="FunFam" id="1.20.5.170:FF:000002">
    <property type="entry name" value="Type I keratin KA11"/>
    <property type="match status" value="1"/>
</dbReference>
<feature type="region of interest" description="Disordered" evidence="6">
    <location>
        <begin position="1"/>
        <end position="27"/>
    </location>
</feature>
<dbReference type="PANTHER" id="PTHR23239">
    <property type="entry name" value="INTERMEDIATE FILAMENT"/>
    <property type="match status" value="1"/>
</dbReference>
<dbReference type="PANTHER" id="PTHR23239:SF369">
    <property type="entry name" value="KERATIN, TYPE I CYTOSKELETAL 12"/>
    <property type="match status" value="1"/>
</dbReference>
<evidence type="ECO:0000313" key="9">
    <source>
        <dbReference type="Proteomes" id="UP000589485"/>
    </source>
</evidence>
<feature type="coiled-coil region" evidence="5">
    <location>
        <begin position="364"/>
        <end position="458"/>
    </location>
</feature>
<feature type="domain" description="IF rod" evidence="7">
    <location>
        <begin position="150"/>
        <end position="466"/>
    </location>
</feature>
<protein>
    <submittedName>
        <fullName evidence="8">K1C12 protein</fullName>
    </submittedName>
</protein>
<dbReference type="Gene3D" id="1.20.5.500">
    <property type="entry name" value="Single helix bin"/>
    <property type="match status" value="1"/>
</dbReference>
<dbReference type="GO" id="GO:0005882">
    <property type="term" value="C:intermediate filament"/>
    <property type="evidence" value="ECO:0007669"/>
    <property type="project" value="UniProtKB-KW"/>
</dbReference>
<evidence type="ECO:0000256" key="6">
    <source>
        <dbReference type="SAM" id="MobiDB-lite"/>
    </source>
</evidence>
<dbReference type="Pfam" id="PF00038">
    <property type="entry name" value="Filament"/>
    <property type="match status" value="1"/>
</dbReference>
<feature type="coiled-coil region" evidence="5">
    <location>
        <begin position="154"/>
        <end position="188"/>
    </location>
</feature>
<reference evidence="8 9" key="1">
    <citation type="submission" date="2019-09" db="EMBL/GenBank/DDBJ databases">
        <title>Bird 10,000 Genomes (B10K) Project - Family phase.</title>
        <authorList>
            <person name="Zhang G."/>
        </authorList>
    </citation>
    <scope>NUCLEOTIDE SEQUENCE [LARGE SCALE GENOMIC DNA]</scope>
    <source>
        <strain evidence="8">B10K-DU-030-41</strain>
        <tissue evidence="8">Muscle</tissue>
    </source>
</reference>
<name>A0A7K7SZB7_9TYRA</name>
<dbReference type="PROSITE" id="PS51842">
    <property type="entry name" value="IF_ROD_2"/>
    <property type="match status" value="1"/>
</dbReference>
<feature type="compositionally biased region" description="Polar residues" evidence="6">
    <location>
        <begin position="475"/>
        <end position="493"/>
    </location>
</feature>
<dbReference type="InterPro" id="IPR018039">
    <property type="entry name" value="IF_conserved"/>
</dbReference>
<dbReference type="GO" id="GO:0005198">
    <property type="term" value="F:structural molecule activity"/>
    <property type="evidence" value="ECO:0007669"/>
    <property type="project" value="InterPro"/>
</dbReference>